<dbReference type="Gene3D" id="3.30.1380.10">
    <property type="match status" value="1"/>
</dbReference>
<feature type="binding site" evidence="9">
    <location>
        <position position="149"/>
    </location>
    <ligand>
        <name>Zn(2+)</name>
        <dbReference type="ChEBI" id="CHEBI:29105"/>
        <note>catalytic</note>
    </ligand>
</feature>
<evidence type="ECO:0000256" key="7">
    <source>
        <dbReference type="ARBA" id="ARBA00023049"/>
    </source>
</evidence>
<evidence type="ECO:0000256" key="6">
    <source>
        <dbReference type="ARBA" id="ARBA00022997"/>
    </source>
</evidence>
<keyword evidence="8" id="KW-0961">Cell wall biogenesis/degradation</keyword>
<evidence type="ECO:0000256" key="2">
    <source>
        <dbReference type="ARBA" id="ARBA00022670"/>
    </source>
</evidence>
<dbReference type="InterPro" id="IPR009045">
    <property type="entry name" value="Zn_M74/Hedgehog-like"/>
</dbReference>
<comment type="cofactor">
    <cofactor evidence="9">
        <name>Zn(2+)</name>
        <dbReference type="ChEBI" id="CHEBI:29105"/>
    </cofactor>
    <text evidence="9">Binds 1 zinc ion per subunit.</text>
</comment>
<feature type="binding site" evidence="9">
    <location>
        <position position="210"/>
    </location>
    <ligand>
        <name>Zn(2+)</name>
        <dbReference type="ChEBI" id="CHEBI:29105"/>
        <note>catalytic</note>
    </ligand>
</feature>
<dbReference type="RefSeq" id="WP_318351231.1">
    <property type="nucleotide sequence ID" value="NZ_AP018694.1"/>
</dbReference>
<dbReference type="PANTHER" id="PTHR43126:SF1">
    <property type="entry name" value="D-ALANYL-D-ALANINE DIPEPTIDASE"/>
    <property type="match status" value="1"/>
</dbReference>
<evidence type="ECO:0000313" key="10">
    <source>
        <dbReference type="EMBL" id="BBE18312.1"/>
    </source>
</evidence>
<dbReference type="InterPro" id="IPR000755">
    <property type="entry name" value="A_A_dipeptidase"/>
</dbReference>
<dbReference type="HAMAP" id="MF_01924">
    <property type="entry name" value="A_A_dipeptidase"/>
    <property type="match status" value="1"/>
</dbReference>
<keyword evidence="2 9" id="KW-0645">Protease</keyword>
<dbReference type="AlphaFoldDB" id="A0A5K7S9R8"/>
<dbReference type="KEGG" id="anf:AQPE_2474"/>
<gene>
    <name evidence="10" type="ORF">AQPE_2474</name>
</gene>
<keyword evidence="3 9" id="KW-0479">Metal-binding</keyword>
<evidence type="ECO:0000256" key="5">
    <source>
        <dbReference type="ARBA" id="ARBA00022833"/>
    </source>
</evidence>
<reference evidence="10" key="1">
    <citation type="journal article" date="2020" name="Int. J. Syst. Evol. Microbiol.">
        <title>Aquipluma nitroreducens gen. nov. sp. nov., a novel facultatively anaerobic bacterium isolated from a freshwater lake.</title>
        <authorList>
            <person name="Watanabe M."/>
            <person name="Kojima H."/>
            <person name="Fukui M."/>
        </authorList>
    </citation>
    <scope>NUCLEOTIDE SEQUENCE</scope>
    <source>
        <strain evidence="10">MeG22</strain>
    </source>
</reference>
<evidence type="ECO:0000256" key="3">
    <source>
        <dbReference type="ARBA" id="ARBA00022723"/>
    </source>
</evidence>
<keyword evidence="11" id="KW-1185">Reference proteome</keyword>
<feature type="active site" description="Proton donor/acceptor" evidence="9">
    <location>
        <position position="207"/>
    </location>
</feature>
<keyword evidence="5 9" id="KW-0862">Zinc</keyword>
<name>A0A5K7S9R8_9BACT</name>
<dbReference type="SUPFAM" id="SSF55166">
    <property type="entry name" value="Hedgehog/DD-peptidase"/>
    <property type="match status" value="1"/>
</dbReference>
<dbReference type="EMBL" id="AP018694">
    <property type="protein sequence ID" value="BBE18312.1"/>
    <property type="molecule type" value="Genomic_DNA"/>
</dbReference>
<dbReference type="Pfam" id="PF01427">
    <property type="entry name" value="Peptidase_M15"/>
    <property type="match status" value="1"/>
</dbReference>
<evidence type="ECO:0000256" key="1">
    <source>
        <dbReference type="ARBA" id="ARBA00001362"/>
    </source>
</evidence>
<proteinExistence type="inferred from homology"/>
<evidence type="ECO:0000313" key="11">
    <source>
        <dbReference type="Proteomes" id="UP001193389"/>
    </source>
</evidence>
<comment type="catalytic activity">
    <reaction evidence="1 9">
        <text>D-alanyl-D-alanine + H2O = 2 D-alanine</text>
        <dbReference type="Rhea" id="RHEA:20661"/>
        <dbReference type="ChEBI" id="CHEBI:15377"/>
        <dbReference type="ChEBI" id="CHEBI:57416"/>
        <dbReference type="ChEBI" id="CHEBI:57822"/>
        <dbReference type="EC" id="3.4.13.22"/>
    </reaction>
</comment>
<dbReference type="GO" id="GO:0008237">
    <property type="term" value="F:metallopeptidase activity"/>
    <property type="evidence" value="ECO:0007669"/>
    <property type="project" value="UniProtKB-KW"/>
</dbReference>
<comment type="function">
    <text evidence="9">Catalyzes hydrolysis of the D-alanyl-D-alanine dipeptide.</text>
</comment>
<dbReference type="Proteomes" id="UP001193389">
    <property type="component" value="Chromosome"/>
</dbReference>
<organism evidence="10 11">
    <name type="scientific">Aquipluma nitroreducens</name>
    <dbReference type="NCBI Taxonomy" id="2010828"/>
    <lineage>
        <taxon>Bacteria</taxon>
        <taxon>Pseudomonadati</taxon>
        <taxon>Bacteroidota</taxon>
        <taxon>Bacteroidia</taxon>
        <taxon>Marinilabiliales</taxon>
        <taxon>Prolixibacteraceae</taxon>
        <taxon>Aquipluma</taxon>
    </lineage>
</organism>
<dbReference type="GO" id="GO:0160237">
    <property type="term" value="F:D-Ala-D-Ala dipeptidase activity"/>
    <property type="evidence" value="ECO:0007669"/>
    <property type="project" value="UniProtKB-EC"/>
</dbReference>
<comment type="similarity">
    <text evidence="9">Belongs to the peptidase M15D family.</text>
</comment>
<sequence>MHTKAYLILLFLLSLIIGNGYAQNQNPYGLKIISTEDEYRKCISQDDDQELIDIQKFIPEIVLDIRYATAHNFTGQAVYPSARAFARKPVVMQLKAIQEELKSKKLGLKIYDAYRPYAISVKFYDVYLDSTFVASPRKGSRHNRGAAIDLTLIDLQTRNELEMTSQFDDFSDKAIPDYKGGTAIQNANRKILIETMAKHGFIVYSSEWWHYDFNDWQKFGLMDLSFEQLDAIH</sequence>
<dbReference type="CDD" id="cd14840">
    <property type="entry name" value="D-Ala-D-Ala_dipeptidase_Aad"/>
    <property type="match status" value="1"/>
</dbReference>
<evidence type="ECO:0000256" key="4">
    <source>
        <dbReference type="ARBA" id="ARBA00022801"/>
    </source>
</evidence>
<keyword evidence="4 9" id="KW-0378">Hydrolase</keyword>
<feature type="binding site" evidence="9">
    <location>
        <position position="142"/>
    </location>
    <ligand>
        <name>Zn(2+)</name>
        <dbReference type="ChEBI" id="CHEBI:29105"/>
        <note>catalytic</note>
    </ligand>
</feature>
<dbReference type="GO" id="GO:0071555">
    <property type="term" value="P:cell wall organization"/>
    <property type="evidence" value="ECO:0007669"/>
    <property type="project" value="UniProtKB-KW"/>
</dbReference>
<dbReference type="GO" id="GO:0006508">
    <property type="term" value="P:proteolysis"/>
    <property type="evidence" value="ECO:0007669"/>
    <property type="project" value="UniProtKB-KW"/>
</dbReference>
<evidence type="ECO:0000256" key="8">
    <source>
        <dbReference type="ARBA" id="ARBA00023316"/>
    </source>
</evidence>
<dbReference type="PANTHER" id="PTHR43126">
    <property type="entry name" value="D-ALANYL-D-ALANINE DIPEPTIDASE"/>
    <property type="match status" value="1"/>
</dbReference>
<dbReference type="GO" id="GO:0008270">
    <property type="term" value="F:zinc ion binding"/>
    <property type="evidence" value="ECO:0007669"/>
    <property type="project" value="UniProtKB-UniRule"/>
</dbReference>
<dbReference type="EC" id="3.4.13.22" evidence="9"/>
<keyword evidence="6 9" id="KW-0224">Dipeptidase</keyword>
<accession>A0A5K7S9R8</accession>
<evidence type="ECO:0000256" key="9">
    <source>
        <dbReference type="HAMAP-Rule" id="MF_01924"/>
    </source>
</evidence>
<feature type="site" description="Transition state stabilizer" evidence="9">
    <location>
        <position position="115"/>
    </location>
</feature>
<protein>
    <recommendedName>
        <fullName evidence="9">D-alanyl-D-alanine dipeptidase</fullName>
        <shortName evidence="9">D-Ala-D-Ala dipeptidase</shortName>
        <ecNumber evidence="9">3.4.13.22</ecNumber>
    </recommendedName>
</protein>
<keyword evidence="7 9" id="KW-0482">Metalloprotease</keyword>